<gene>
    <name evidence="1" type="ORF">JJN12_06275</name>
</gene>
<accession>A0ABS1IZT8</accession>
<proteinExistence type="predicted"/>
<organism evidence="1 2">
    <name type="scientific">Catonella massiliensis</name>
    <dbReference type="NCBI Taxonomy" id="2799636"/>
    <lineage>
        <taxon>Bacteria</taxon>
        <taxon>Bacillati</taxon>
        <taxon>Bacillota</taxon>
        <taxon>Clostridia</taxon>
        <taxon>Lachnospirales</taxon>
        <taxon>Lachnospiraceae</taxon>
        <taxon>Catonella</taxon>
    </lineage>
</organism>
<reference evidence="1 2" key="1">
    <citation type="submission" date="2021-01" db="EMBL/GenBank/DDBJ databases">
        <title>Isolation and description of Catonella massiliensis sp. nov., a novel Catonella species, isolated from a stable periodontitis subject.</title>
        <authorList>
            <person name="Antezack A."/>
            <person name="Boxberger M."/>
            <person name="La Scola B."/>
            <person name="Monnet-Corti V."/>
        </authorList>
    </citation>
    <scope>NUCLEOTIDE SEQUENCE [LARGE SCALE GENOMIC DNA]</scope>
    <source>
        <strain evidence="1 2">Marseille-Q4567</strain>
    </source>
</reference>
<evidence type="ECO:0000313" key="1">
    <source>
        <dbReference type="EMBL" id="MBK5897397.1"/>
    </source>
</evidence>
<dbReference type="Proteomes" id="UP000604730">
    <property type="component" value="Unassembled WGS sequence"/>
</dbReference>
<keyword evidence="2" id="KW-1185">Reference proteome</keyword>
<sequence>MVDIELYKKMIDYNLDSLDIIKKSKQIMIDYFKETLETDSSEYFLKDICLETLEDNTKLISYGVRFDVLRDNLFQFCIVFQIYSKEKEFLYNYFSYFDVNGNLIDNFID</sequence>
<protein>
    <submittedName>
        <fullName evidence="1">Uncharacterized protein</fullName>
    </submittedName>
</protein>
<dbReference type="RefSeq" id="WP_208428884.1">
    <property type="nucleotide sequence ID" value="NZ_JAEPRJ010000001.1"/>
</dbReference>
<dbReference type="EMBL" id="JAEPRJ010000001">
    <property type="protein sequence ID" value="MBK5897397.1"/>
    <property type="molecule type" value="Genomic_DNA"/>
</dbReference>
<evidence type="ECO:0000313" key="2">
    <source>
        <dbReference type="Proteomes" id="UP000604730"/>
    </source>
</evidence>
<comment type="caution">
    <text evidence="1">The sequence shown here is derived from an EMBL/GenBank/DDBJ whole genome shotgun (WGS) entry which is preliminary data.</text>
</comment>
<name>A0ABS1IZT8_9FIRM</name>